<evidence type="ECO:0000313" key="2">
    <source>
        <dbReference type="Proteomes" id="UP001159427"/>
    </source>
</evidence>
<comment type="caution">
    <text evidence="1">The sequence shown here is derived from an EMBL/GenBank/DDBJ whole genome shotgun (WGS) entry which is preliminary data.</text>
</comment>
<reference evidence="1 2" key="1">
    <citation type="submission" date="2022-05" db="EMBL/GenBank/DDBJ databases">
        <authorList>
            <consortium name="Genoscope - CEA"/>
            <person name="William W."/>
        </authorList>
    </citation>
    <scope>NUCLEOTIDE SEQUENCE [LARGE SCALE GENOMIC DNA]</scope>
</reference>
<organism evidence="1 2">
    <name type="scientific">Porites evermanni</name>
    <dbReference type="NCBI Taxonomy" id="104178"/>
    <lineage>
        <taxon>Eukaryota</taxon>
        <taxon>Metazoa</taxon>
        <taxon>Cnidaria</taxon>
        <taxon>Anthozoa</taxon>
        <taxon>Hexacorallia</taxon>
        <taxon>Scleractinia</taxon>
        <taxon>Fungiina</taxon>
        <taxon>Poritidae</taxon>
        <taxon>Porites</taxon>
    </lineage>
</organism>
<accession>A0ABN8PDW8</accession>
<dbReference type="Proteomes" id="UP001159427">
    <property type="component" value="Unassembled WGS sequence"/>
</dbReference>
<gene>
    <name evidence="1" type="ORF">PEVE_00042294</name>
</gene>
<sequence>VEELRNECVARGLKDERLKKNLQTSLKEHLKGVQRVPTLLINEKDKNMHDINLGMYEVLPTEPLHDMKEHICNVVSELKHHLSQEEKQLCEKTIELVAQTKEQLCGSDYREMAIVLSKQLRGLQQLYCADTMTEISSILYSRPEKRCQKSILRLHNQTFLHAIACEEVIGRPNVLTEKKFIGGTFIL</sequence>
<evidence type="ECO:0000313" key="1">
    <source>
        <dbReference type="EMBL" id="CAH3141828.1"/>
    </source>
</evidence>
<name>A0ABN8PDW8_9CNID</name>
<protein>
    <submittedName>
        <fullName evidence="1">Uncharacterized protein</fullName>
    </submittedName>
</protein>
<dbReference type="EMBL" id="CALNXI010000824">
    <property type="protein sequence ID" value="CAH3141828.1"/>
    <property type="molecule type" value="Genomic_DNA"/>
</dbReference>
<proteinExistence type="predicted"/>
<feature type="non-terminal residue" evidence="1">
    <location>
        <position position="1"/>
    </location>
</feature>
<keyword evidence="2" id="KW-1185">Reference proteome</keyword>